<keyword evidence="1" id="KW-0175">Coiled coil</keyword>
<dbReference type="Proteomes" id="UP000681722">
    <property type="component" value="Unassembled WGS sequence"/>
</dbReference>
<proteinExistence type="predicted"/>
<comment type="caution">
    <text evidence="2">The sequence shown here is derived from an EMBL/GenBank/DDBJ whole genome shotgun (WGS) entry which is preliminary data.</text>
</comment>
<gene>
    <name evidence="2" type="ORF">GPM918_LOCUS29218</name>
    <name evidence="3" type="ORF">SRO942_LOCUS29781</name>
</gene>
<dbReference type="AlphaFoldDB" id="A0A815ERB7"/>
<protein>
    <submittedName>
        <fullName evidence="2">Uncharacterized protein</fullName>
    </submittedName>
</protein>
<organism evidence="2 4">
    <name type="scientific">Didymodactylos carnosus</name>
    <dbReference type="NCBI Taxonomy" id="1234261"/>
    <lineage>
        <taxon>Eukaryota</taxon>
        <taxon>Metazoa</taxon>
        <taxon>Spiralia</taxon>
        <taxon>Gnathifera</taxon>
        <taxon>Rotifera</taxon>
        <taxon>Eurotatoria</taxon>
        <taxon>Bdelloidea</taxon>
        <taxon>Philodinida</taxon>
        <taxon>Philodinidae</taxon>
        <taxon>Didymodactylos</taxon>
    </lineage>
</organism>
<dbReference type="Proteomes" id="UP000663829">
    <property type="component" value="Unassembled WGS sequence"/>
</dbReference>
<evidence type="ECO:0000313" key="2">
    <source>
        <dbReference type="EMBL" id="CAF1315661.1"/>
    </source>
</evidence>
<name>A0A815ERB7_9BILA</name>
<reference evidence="2" key="1">
    <citation type="submission" date="2021-02" db="EMBL/GenBank/DDBJ databases">
        <authorList>
            <person name="Nowell W R."/>
        </authorList>
    </citation>
    <scope>NUCLEOTIDE SEQUENCE</scope>
</reference>
<dbReference type="EMBL" id="CAJOBC010045013">
    <property type="protein sequence ID" value="CAF4157340.1"/>
    <property type="molecule type" value="Genomic_DNA"/>
</dbReference>
<feature type="coiled-coil region" evidence="1">
    <location>
        <begin position="70"/>
        <end position="104"/>
    </location>
</feature>
<dbReference type="EMBL" id="CAJNOQ010013163">
    <property type="protein sequence ID" value="CAF1315661.1"/>
    <property type="molecule type" value="Genomic_DNA"/>
</dbReference>
<sequence length="118" mass="13533">MQINPSSNLPEKSPVLSSSQLANEMDELKSMIKSKEFVSTIVTSTLSQDTLISSNVNNIIDGDPFQKIINDIVEQKIASFEERIQQLENTISVLRESRDLLKCKFNDLEQCNRHCWFR</sequence>
<evidence type="ECO:0000313" key="3">
    <source>
        <dbReference type="EMBL" id="CAF4157340.1"/>
    </source>
</evidence>
<accession>A0A815ERB7</accession>
<evidence type="ECO:0000313" key="4">
    <source>
        <dbReference type="Proteomes" id="UP000663829"/>
    </source>
</evidence>
<evidence type="ECO:0000256" key="1">
    <source>
        <dbReference type="SAM" id="Coils"/>
    </source>
</evidence>
<keyword evidence="4" id="KW-1185">Reference proteome</keyword>